<name>A0A0W4ZNR8_PNEJ7</name>
<keyword evidence="3 7" id="KW-0812">Transmembrane</keyword>
<dbReference type="Proteomes" id="UP000053447">
    <property type="component" value="Unassembled WGS sequence"/>
</dbReference>
<protein>
    <submittedName>
        <fullName evidence="8">Uncharacterized protein</fullName>
    </submittedName>
</protein>
<comment type="similarity">
    <text evidence="2 6">Belongs to the CDC50/LEM3 family.</text>
</comment>
<dbReference type="GeneID" id="28940481"/>
<keyword evidence="4 7" id="KW-1133">Transmembrane helix</keyword>
<dbReference type="GO" id="GO:0045332">
    <property type="term" value="P:phospholipid translocation"/>
    <property type="evidence" value="ECO:0007669"/>
    <property type="project" value="UniProtKB-UniRule"/>
</dbReference>
<keyword evidence="5 6" id="KW-0472">Membrane</keyword>
<organism evidence="8 9">
    <name type="scientific">Pneumocystis jirovecii (strain RU7)</name>
    <name type="common">Human pneumocystis pneumonia agent</name>
    <dbReference type="NCBI Taxonomy" id="1408657"/>
    <lineage>
        <taxon>Eukaryota</taxon>
        <taxon>Fungi</taxon>
        <taxon>Dikarya</taxon>
        <taxon>Ascomycota</taxon>
        <taxon>Taphrinomycotina</taxon>
        <taxon>Pneumocystomycetes</taxon>
        <taxon>Pneumocystaceae</taxon>
        <taxon>Pneumocystis</taxon>
    </lineage>
</organism>
<evidence type="ECO:0000313" key="9">
    <source>
        <dbReference type="Proteomes" id="UP000053447"/>
    </source>
</evidence>
<dbReference type="Pfam" id="PF03381">
    <property type="entry name" value="CDC50"/>
    <property type="match status" value="1"/>
</dbReference>
<dbReference type="EMBL" id="LFWA01000008">
    <property type="protein sequence ID" value="KTW30019.1"/>
    <property type="molecule type" value="Genomic_DNA"/>
</dbReference>
<evidence type="ECO:0000256" key="7">
    <source>
        <dbReference type="SAM" id="Phobius"/>
    </source>
</evidence>
<dbReference type="eggNOG" id="KOG2952">
    <property type="taxonomic scope" value="Eukaryota"/>
</dbReference>
<accession>A0A0W4ZNR8</accession>
<dbReference type="OrthoDB" id="340608at2759"/>
<dbReference type="PANTHER" id="PTHR10926">
    <property type="entry name" value="CELL CYCLE CONTROL PROTEIN 50"/>
    <property type="match status" value="1"/>
</dbReference>
<keyword evidence="9" id="KW-1185">Reference proteome</keyword>
<dbReference type="GO" id="GO:0005783">
    <property type="term" value="C:endoplasmic reticulum"/>
    <property type="evidence" value="ECO:0007669"/>
    <property type="project" value="TreeGrafter"/>
</dbReference>
<proteinExistence type="inferred from homology"/>
<dbReference type="STRING" id="1408657.A0A0W4ZNR8"/>
<dbReference type="GO" id="GO:0005886">
    <property type="term" value="C:plasma membrane"/>
    <property type="evidence" value="ECO:0007669"/>
    <property type="project" value="TreeGrafter"/>
</dbReference>
<dbReference type="VEuPathDB" id="FungiDB:T551_01963"/>
<feature type="transmembrane region" description="Helical" evidence="7">
    <location>
        <begin position="339"/>
        <end position="360"/>
    </location>
</feature>
<dbReference type="InterPro" id="IPR005045">
    <property type="entry name" value="CDC50/LEM3_fam"/>
</dbReference>
<evidence type="ECO:0000256" key="4">
    <source>
        <dbReference type="ARBA" id="ARBA00022989"/>
    </source>
</evidence>
<sequence>MRKPPDTSLRQQRLRAWNPILTPRTVLPIFFFLGFLFTPLGVALLYFSSQVREGTLNLLLIVEKVHEVSVNYTYCENLAQKSFSQIPDKFVQTGFPSTVKPTIQWKKYKNKNSFYPEKEDICVIRLEMPVDLRPPVFIYYRLTNFYQNHRRYVKSVSRDQLLGLPKTAEELLRSDDCNPLVVDEQGRPIYPCGLVANSLFNDTIGIPTKIESQEHRTPYPMTNKGISWASDKNIYRKTLYRPLDVVPPPNWVLRYPNGYNQTNFPNINEWEEFHVWMKTAGLPTFEKLALRNDVDTMKAGIYEIRIGMHFPVTKYNGNKMIVISTRSVIGGRNPFLGTAYISTGAVSIVVGMLFTIGHLIRPRKLGDHRYLSWNQTPPQSGH</sequence>
<comment type="subcellular location">
    <subcellularLocation>
        <location evidence="1">Membrane</location>
        <topology evidence="1">Multi-pass membrane protein</topology>
    </subcellularLocation>
</comment>
<evidence type="ECO:0000256" key="5">
    <source>
        <dbReference type="ARBA" id="ARBA00023136"/>
    </source>
</evidence>
<evidence type="ECO:0000256" key="2">
    <source>
        <dbReference type="ARBA" id="ARBA00009457"/>
    </source>
</evidence>
<gene>
    <name evidence="8" type="ORF">T551_01963</name>
</gene>
<reference evidence="9" key="1">
    <citation type="journal article" date="2016" name="Nat. Commun.">
        <title>Genome analysis of three Pneumocystis species reveals adaptation mechanisms to life exclusively in mammalian hosts.</title>
        <authorList>
            <person name="Ma L."/>
            <person name="Chen Z."/>
            <person name="Huang D.W."/>
            <person name="Kutty G."/>
            <person name="Ishihara M."/>
            <person name="Wang H."/>
            <person name="Abouelleil A."/>
            <person name="Bishop L."/>
            <person name="Davey E."/>
            <person name="Deng R."/>
            <person name="Deng X."/>
            <person name="Fan L."/>
            <person name="Fantoni G."/>
            <person name="Fitzgerald M."/>
            <person name="Gogineni E."/>
            <person name="Goldberg J.M."/>
            <person name="Handley G."/>
            <person name="Hu X."/>
            <person name="Huber C."/>
            <person name="Jiao X."/>
            <person name="Jones K."/>
            <person name="Levin J.Z."/>
            <person name="Liu Y."/>
            <person name="Macdonald P."/>
            <person name="Melnikov A."/>
            <person name="Raley C."/>
            <person name="Sassi M."/>
            <person name="Sherman B.T."/>
            <person name="Song X."/>
            <person name="Sykes S."/>
            <person name="Tran B."/>
            <person name="Walsh L."/>
            <person name="Xia Y."/>
            <person name="Yang J."/>
            <person name="Young S."/>
            <person name="Zeng Q."/>
            <person name="Zheng X."/>
            <person name="Stephens R."/>
            <person name="Nusbaum C."/>
            <person name="Birren B.W."/>
            <person name="Azadi P."/>
            <person name="Lempicki R.A."/>
            <person name="Cuomo C.A."/>
            <person name="Kovacs J.A."/>
        </authorList>
    </citation>
    <scope>NUCLEOTIDE SEQUENCE [LARGE SCALE GENOMIC DNA]</scope>
    <source>
        <strain evidence="9">RU7</strain>
    </source>
</reference>
<evidence type="ECO:0000256" key="6">
    <source>
        <dbReference type="PIRNR" id="PIRNR015840"/>
    </source>
</evidence>
<dbReference type="AlphaFoldDB" id="A0A0W4ZNR8"/>
<evidence type="ECO:0000256" key="1">
    <source>
        <dbReference type="ARBA" id="ARBA00004141"/>
    </source>
</evidence>
<evidence type="ECO:0000256" key="3">
    <source>
        <dbReference type="ARBA" id="ARBA00022692"/>
    </source>
</evidence>
<dbReference type="PANTHER" id="PTHR10926:SF0">
    <property type="entry name" value="CDC50, ISOFORM A"/>
    <property type="match status" value="1"/>
</dbReference>
<dbReference type="PIRSF" id="PIRSF015840">
    <property type="entry name" value="DUF284_TM_euk"/>
    <property type="match status" value="1"/>
</dbReference>
<dbReference type="GO" id="GO:0005794">
    <property type="term" value="C:Golgi apparatus"/>
    <property type="evidence" value="ECO:0007669"/>
    <property type="project" value="TreeGrafter"/>
</dbReference>
<evidence type="ECO:0000313" key="8">
    <source>
        <dbReference type="EMBL" id="KTW30019.1"/>
    </source>
</evidence>
<dbReference type="RefSeq" id="XP_018229580.1">
    <property type="nucleotide sequence ID" value="XM_018374226.1"/>
</dbReference>
<comment type="caution">
    <text evidence="8">The sequence shown here is derived from an EMBL/GenBank/DDBJ whole genome shotgun (WGS) entry which is preliminary data.</text>
</comment>
<feature type="transmembrane region" description="Helical" evidence="7">
    <location>
        <begin position="21"/>
        <end position="47"/>
    </location>
</feature>